<dbReference type="CDD" id="cd09272">
    <property type="entry name" value="RNase_HI_RT_Ty1"/>
    <property type="match status" value="1"/>
</dbReference>
<dbReference type="Pfam" id="PF07727">
    <property type="entry name" value="RVT_2"/>
    <property type="match status" value="1"/>
</dbReference>
<feature type="domain" description="Reverse transcriptase Ty1/copia-type" evidence="1">
    <location>
        <begin position="7"/>
        <end position="141"/>
    </location>
</feature>
<evidence type="ECO:0000313" key="3">
    <source>
        <dbReference type="RefSeq" id="XP_015960840.1"/>
    </source>
</evidence>
<evidence type="ECO:0000313" key="2">
    <source>
        <dbReference type="Proteomes" id="UP000515211"/>
    </source>
</evidence>
<protein>
    <submittedName>
        <fullName evidence="3">Uncharacterized mitochondrial protein AtMg00810-like</fullName>
    </submittedName>
</protein>
<dbReference type="Proteomes" id="UP000515211">
    <property type="component" value="Chromosome 4"/>
</dbReference>
<evidence type="ECO:0000259" key="1">
    <source>
        <dbReference type="Pfam" id="PF07727"/>
    </source>
</evidence>
<keyword evidence="2" id="KW-1185">Reference proteome</keyword>
<sequence length="284" mass="32263">MALPERKKGLVCRLTKSLYGLRQASRQWFHKFCSTFKQNGFIQCKSDYSLFLTGSGDFEIFLLVYVDDIIIAGANLDMVTRVKLKLQSIFKLKILGDLKFFLGLKLAKSSQGISLIQRKYTLSLLDDTNLLDCKPTTVPMDANLKLRAKEGDPIPDASAYRRLIGRLMYLTISWVDITFAVTKLAQFMSDPRMPHLQAAHQVLRYLKNAPGQGILFSAAFQLTLSIYFDADWGSCLDTRRSTTDYCAFLGDFLINWKSKKWTVVSRSSTEVEYRSMAHASCEVI</sequence>
<reference evidence="2" key="1">
    <citation type="journal article" date="2016" name="Nat. Genet.">
        <title>The genome sequences of Arachis duranensis and Arachis ipaensis, the diploid ancestors of cultivated peanut.</title>
        <authorList>
            <person name="Bertioli D.J."/>
            <person name="Cannon S.B."/>
            <person name="Froenicke L."/>
            <person name="Huang G."/>
            <person name="Farmer A.D."/>
            <person name="Cannon E.K."/>
            <person name="Liu X."/>
            <person name="Gao D."/>
            <person name="Clevenger J."/>
            <person name="Dash S."/>
            <person name="Ren L."/>
            <person name="Moretzsohn M.C."/>
            <person name="Shirasawa K."/>
            <person name="Huang W."/>
            <person name="Vidigal B."/>
            <person name="Abernathy B."/>
            <person name="Chu Y."/>
            <person name="Niederhuth C.E."/>
            <person name="Umale P."/>
            <person name="Araujo A.C."/>
            <person name="Kozik A."/>
            <person name="Kim K.D."/>
            <person name="Burow M.D."/>
            <person name="Varshney R.K."/>
            <person name="Wang X."/>
            <person name="Zhang X."/>
            <person name="Barkley N."/>
            <person name="Guimaraes P.M."/>
            <person name="Isobe S."/>
            <person name="Guo B."/>
            <person name="Liao B."/>
            <person name="Stalker H.T."/>
            <person name="Schmitz R.J."/>
            <person name="Scheffler B.E."/>
            <person name="Leal-Bertioli S.C."/>
            <person name="Xun X."/>
            <person name="Jackson S.A."/>
            <person name="Michelmore R."/>
            <person name="Ozias-Akins P."/>
        </authorList>
    </citation>
    <scope>NUCLEOTIDE SEQUENCE [LARGE SCALE GENOMIC DNA]</scope>
    <source>
        <strain evidence="2">cv. V14167</strain>
    </source>
</reference>
<dbReference type="GeneID" id="107484812"/>
<dbReference type="PANTHER" id="PTHR11439:SF470">
    <property type="entry name" value="CYSTEINE-RICH RLK (RECEPTOR-LIKE PROTEIN KINASE) 8"/>
    <property type="match status" value="1"/>
</dbReference>
<dbReference type="InterPro" id="IPR013103">
    <property type="entry name" value="RVT_2"/>
</dbReference>
<dbReference type="SUPFAM" id="SSF56672">
    <property type="entry name" value="DNA/RNA polymerases"/>
    <property type="match status" value="1"/>
</dbReference>
<dbReference type="RefSeq" id="XP_015960840.1">
    <property type="nucleotide sequence ID" value="XM_016105354.1"/>
</dbReference>
<dbReference type="KEGG" id="adu:107484812"/>
<dbReference type="InterPro" id="IPR043502">
    <property type="entry name" value="DNA/RNA_pol_sf"/>
</dbReference>
<dbReference type="PANTHER" id="PTHR11439">
    <property type="entry name" value="GAG-POL-RELATED RETROTRANSPOSON"/>
    <property type="match status" value="1"/>
</dbReference>
<proteinExistence type="predicted"/>
<organism evidence="2 3">
    <name type="scientific">Arachis duranensis</name>
    <name type="common">Wild peanut</name>
    <dbReference type="NCBI Taxonomy" id="130453"/>
    <lineage>
        <taxon>Eukaryota</taxon>
        <taxon>Viridiplantae</taxon>
        <taxon>Streptophyta</taxon>
        <taxon>Embryophyta</taxon>
        <taxon>Tracheophyta</taxon>
        <taxon>Spermatophyta</taxon>
        <taxon>Magnoliopsida</taxon>
        <taxon>eudicotyledons</taxon>
        <taxon>Gunneridae</taxon>
        <taxon>Pentapetalae</taxon>
        <taxon>rosids</taxon>
        <taxon>fabids</taxon>
        <taxon>Fabales</taxon>
        <taxon>Fabaceae</taxon>
        <taxon>Papilionoideae</taxon>
        <taxon>50 kb inversion clade</taxon>
        <taxon>dalbergioids sensu lato</taxon>
        <taxon>Dalbergieae</taxon>
        <taxon>Pterocarpus clade</taxon>
        <taxon>Arachis</taxon>
    </lineage>
</organism>
<reference evidence="3" key="2">
    <citation type="submission" date="2025-08" db="UniProtKB">
        <authorList>
            <consortium name="RefSeq"/>
        </authorList>
    </citation>
    <scope>IDENTIFICATION</scope>
    <source>
        <tissue evidence="3">Whole plant</tissue>
    </source>
</reference>
<accession>A0A6P4D810</accession>
<gene>
    <name evidence="3" type="primary">LOC107484812</name>
</gene>
<dbReference type="AlphaFoldDB" id="A0A6P4D810"/>
<name>A0A6P4D810_ARADU</name>